<dbReference type="EMBL" id="KL391487">
    <property type="protein sequence ID" value="KFP91753.1"/>
    <property type="molecule type" value="Genomic_DNA"/>
</dbReference>
<sequence length="35" mass="4017">DFALSGLLGEVLVRPNTVFYMRGVEEEKEDGEMRE</sequence>
<feature type="non-terminal residue" evidence="1">
    <location>
        <position position="1"/>
    </location>
</feature>
<evidence type="ECO:0000313" key="1">
    <source>
        <dbReference type="EMBL" id="KFP91753.1"/>
    </source>
</evidence>
<gene>
    <name evidence="1" type="ORF">N311_04114</name>
</gene>
<name>A0A091NPS9_APAVI</name>
<proteinExistence type="predicted"/>
<accession>A0A091NPS9</accession>
<organism evidence="1 2">
    <name type="scientific">Apaloderma vittatum</name>
    <name type="common">Bar-tailed trogon</name>
    <dbReference type="NCBI Taxonomy" id="57397"/>
    <lineage>
        <taxon>Eukaryota</taxon>
        <taxon>Metazoa</taxon>
        <taxon>Chordata</taxon>
        <taxon>Craniata</taxon>
        <taxon>Vertebrata</taxon>
        <taxon>Euteleostomi</taxon>
        <taxon>Archelosauria</taxon>
        <taxon>Archosauria</taxon>
        <taxon>Dinosauria</taxon>
        <taxon>Saurischia</taxon>
        <taxon>Theropoda</taxon>
        <taxon>Coelurosauria</taxon>
        <taxon>Aves</taxon>
        <taxon>Neognathae</taxon>
        <taxon>Neoaves</taxon>
        <taxon>Telluraves</taxon>
        <taxon>Coraciimorphae</taxon>
        <taxon>Trogoniformes</taxon>
        <taxon>Trogonidae</taxon>
        <taxon>Apaloderma</taxon>
    </lineage>
</organism>
<keyword evidence="2" id="KW-1185">Reference proteome</keyword>
<protein>
    <submittedName>
        <fullName evidence="1">Uncharacterized protein</fullName>
    </submittedName>
</protein>
<reference evidence="1 2" key="1">
    <citation type="submission" date="2014-04" db="EMBL/GenBank/DDBJ databases">
        <title>Genome evolution of avian class.</title>
        <authorList>
            <person name="Zhang G."/>
            <person name="Li C."/>
        </authorList>
    </citation>
    <scope>NUCLEOTIDE SEQUENCE [LARGE SCALE GENOMIC DNA]</scope>
    <source>
        <strain evidence="1">BGI_N311</strain>
    </source>
</reference>
<evidence type="ECO:0000313" key="2">
    <source>
        <dbReference type="Proteomes" id="UP000054244"/>
    </source>
</evidence>
<dbReference type="Proteomes" id="UP000054244">
    <property type="component" value="Unassembled WGS sequence"/>
</dbReference>
<dbReference type="AlphaFoldDB" id="A0A091NPS9"/>
<feature type="non-terminal residue" evidence="1">
    <location>
        <position position="35"/>
    </location>
</feature>